<dbReference type="InterPro" id="IPR002347">
    <property type="entry name" value="SDR_fam"/>
</dbReference>
<comment type="similarity">
    <text evidence="1">Belongs to the short-chain dehydrogenases/reductases (SDR) family.</text>
</comment>
<dbReference type="EMBL" id="JAODAN010000010">
    <property type="protein sequence ID" value="KAK1921507.1"/>
    <property type="molecule type" value="Genomic_DNA"/>
</dbReference>
<dbReference type="Proteomes" id="UP001182556">
    <property type="component" value="Unassembled WGS sequence"/>
</dbReference>
<gene>
    <name evidence="4" type="ORF">DB88DRAFT_498088</name>
</gene>
<evidence type="ECO:0000313" key="5">
    <source>
        <dbReference type="Proteomes" id="UP001182556"/>
    </source>
</evidence>
<reference evidence="4" key="1">
    <citation type="submission" date="2023-02" db="EMBL/GenBank/DDBJ databases">
        <title>Identification and recombinant expression of a fungal hydrolase from Papiliotrema laurentii that hydrolyzes apple cutin and clears colloidal polyester polyurethane.</title>
        <authorList>
            <consortium name="DOE Joint Genome Institute"/>
            <person name="Roman V.A."/>
            <person name="Bojanowski C."/>
            <person name="Crable B.R."/>
            <person name="Wagner D.N."/>
            <person name="Hung C.S."/>
            <person name="Nadeau L.J."/>
            <person name="Schratz L."/>
            <person name="Haridas S."/>
            <person name="Pangilinan J."/>
            <person name="Lipzen A."/>
            <person name="Na H."/>
            <person name="Yan M."/>
            <person name="Ng V."/>
            <person name="Grigoriev I.V."/>
            <person name="Spatafora J.W."/>
            <person name="Barlow D."/>
            <person name="Biffinger J."/>
            <person name="Kelley-Loughnane N."/>
            <person name="Varaljay V.A."/>
            <person name="Crookes-Goodson W.J."/>
        </authorList>
    </citation>
    <scope>NUCLEOTIDE SEQUENCE</scope>
    <source>
        <strain evidence="4">5307AH</strain>
    </source>
</reference>
<dbReference type="InterPro" id="IPR020904">
    <property type="entry name" value="Sc_DH/Rdtase_CS"/>
</dbReference>
<dbReference type="InterPro" id="IPR052178">
    <property type="entry name" value="Sec_Metab_Biosynth_SDR"/>
</dbReference>
<evidence type="ECO:0000256" key="3">
    <source>
        <dbReference type="ARBA" id="ARBA00023002"/>
    </source>
</evidence>
<proteinExistence type="inferred from homology"/>
<keyword evidence="3" id="KW-0560">Oxidoreductase</keyword>
<dbReference type="Gene3D" id="3.40.50.720">
    <property type="entry name" value="NAD(P)-binding Rossmann-like Domain"/>
    <property type="match status" value="1"/>
</dbReference>
<evidence type="ECO:0000256" key="1">
    <source>
        <dbReference type="ARBA" id="ARBA00006484"/>
    </source>
</evidence>
<sequence>MSAQVTNLFSVRGKTIVISGGGTGLGRMLAEGFVENGARVVIIGRRAEVLDQAVREMNEEYASVAGGSVYAVQGDIATKDGVRAIVERIAEREDKVDGLINNAAIQRPWRNPITDHRDPDAVERLVWDGVEDEDWDFTQRVNVNGAYFLTAGLVPLLRKSPDPSVIIISSIAAIANQRPVSSLTYGVSKAAALHLCSMLAGRLSPLKIRVNAILPGTFPTEITSTASPTPEDPKHRTLLPAAGKVALRTPLGRAGAKEDILGPCIMLCSRAGGFTTNAVISVDGGRSMNAGIDDGIRLPDEFYH</sequence>
<dbReference type="Pfam" id="PF13561">
    <property type="entry name" value="adh_short_C2"/>
    <property type="match status" value="1"/>
</dbReference>
<dbReference type="AlphaFoldDB" id="A0AAD9FQ27"/>
<dbReference type="SUPFAM" id="SSF51735">
    <property type="entry name" value="NAD(P)-binding Rossmann-fold domains"/>
    <property type="match status" value="1"/>
</dbReference>
<comment type="caution">
    <text evidence="4">The sequence shown here is derived from an EMBL/GenBank/DDBJ whole genome shotgun (WGS) entry which is preliminary data.</text>
</comment>
<evidence type="ECO:0000256" key="2">
    <source>
        <dbReference type="ARBA" id="ARBA00022857"/>
    </source>
</evidence>
<accession>A0AAD9FQ27</accession>
<dbReference type="InterPro" id="IPR036291">
    <property type="entry name" value="NAD(P)-bd_dom_sf"/>
</dbReference>
<name>A0AAD9FQ27_PAPLA</name>
<dbReference type="PANTHER" id="PTHR43618:SF4">
    <property type="entry name" value="SHORT CHAIN DEHYDROGENASE_REDUCTASE FAMILY (AFU_ORTHOLOGUE AFUA_7G04540)"/>
    <property type="match status" value="1"/>
</dbReference>
<dbReference type="PANTHER" id="PTHR43618">
    <property type="entry name" value="7-ALPHA-HYDROXYSTEROID DEHYDROGENASE"/>
    <property type="match status" value="1"/>
</dbReference>
<dbReference type="GO" id="GO:0016491">
    <property type="term" value="F:oxidoreductase activity"/>
    <property type="evidence" value="ECO:0007669"/>
    <property type="project" value="UniProtKB-KW"/>
</dbReference>
<protein>
    <submittedName>
        <fullName evidence="4">Uncharacterized protein</fullName>
    </submittedName>
</protein>
<dbReference type="PRINTS" id="PR00081">
    <property type="entry name" value="GDHRDH"/>
</dbReference>
<evidence type="ECO:0000313" key="4">
    <source>
        <dbReference type="EMBL" id="KAK1921507.1"/>
    </source>
</evidence>
<dbReference type="PROSITE" id="PS00061">
    <property type="entry name" value="ADH_SHORT"/>
    <property type="match status" value="1"/>
</dbReference>
<keyword evidence="5" id="KW-1185">Reference proteome</keyword>
<keyword evidence="2" id="KW-0521">NADP</keyword>
<organism evidence="4 5">
    <name type="scientific">Papiliotrema laurentii</name>
    <name type="common">Cryptococcus laurentii</name>
    <dbReference type="NCBI Taxonomy" id="5418"/>
    <lineage>
        <taxon>Eukaryota</taxon>
        <taxon>Fungi</taxon>
        <taxon>Dikarya</taxon>
        <taxon>Basidiomycota</taxon>
        <taxon>Agaricomycotina</taxon>
        <taxon>Tremellomycetes</taxon>
        <taxon>Tremellales</taxon>
        <taxon>Rhynchogastremaceae</taxon>
        <taxon>Papiliotrema</taxon>
    </lineage>
</organism>